<dbReference type="AlphaFoldDB" id="D7DIE5"/>
<comment type="similarity">
    <text evidence="1 8">Belongs to the SELO family.</text>
</comment>
<sequence length="505" mass="55646">MKDSKQDLNEALKKISATSLGWNFDNSYTRLPKAFFVKQKPTPVKAPHIVLFNQPLAATLGLNAEAILEDEASLAFSGNTIPVGAEPIAQAYAGHQFGHLNMLGDGRAILLGEHLTPEANRYDIQLKGAGVTAYSRRGDGRAALGPMLREYIISEAMHALGIPTTRSLAVVTTGESVYRDSILPGAILTRVASSHIRVGTFQFAASHDDPEIIRTLADYTLNRHFPECIGTENKYLSLLNAVIDHQAKLIAQWMQVGFIHGVMNTDNMSICGESIDFGPCAFMDSYDPATVFSSIDQQGRYAFGNQPPIAQWNLTRFAETLLPLIHQDVEEAIRLAEKALRAFADKYQQYWLAGMRAKLGLFTEAPDDLALVEELLSCMKKNRMDYTNTFRGLSSSLNANAPTAAQGNIDTPDFITWQQQWNKRLSSQTKSLDDAIALMLKTNPAVIPRNHQVEAALSAAESGDFTVQEKLLEVLSQPFKEDASRASYRMPPLPTAMPYKTFCGT</sequence>
<evidence type="ECO:0000313" key="9">
    <source>
        <dbReference type="EMBL" id="ADI29830.1"/>
    </source>
</evidence>
<comment type="cofactor">
    <cofactor evidence="8">
        <name>Mg(2+)</name>
        <dbReference type="ChEBI" id="CHEBI:18420"/>
    </cofactor>
    <cofactor evidence="8">
        <name>Mn(2+)</name>
        <dbReference type="ChEBI" id="CHEBI:29035"/>
    </cofactor>
</comment>
<keyword evidence="5 8" id="KW-0547">Nucleotide-binding</keyword>
<feature type="binding site" evidence="8">
    <location>
        <position position="127"/>
    </location>
    <ligand>
        <name>ATP</name>
        <dbReference type="ChEBI" id="CHEBI:30616"/>
    </ligand>
</feature>
<feature type="binding site" evidence="8">
    <location>
        <position position="267"/>
    </location>
    <ligand>
        <name>Mg(2+)</name>
        <dbReference type="ChEBI" id="CHEBI:18420"/>
    </ligand>
</feature>
<dbReference type="HOGENOM" id="CLU_010245_4_1_4"/>
<feature type="binding site" evidence="8">
    <location>
        <position position="190"/>
    </location>
    <ligand>
        <name>ATP</name>
        <dbReference type="ChEBI" id="CHEBI:30616"/>
    </ligand>
</feature>
<dbReference type="GO" id="GO:0030145">
    <property type="term" value="F:manganese ion binding"/>
    <property type="evidence" value="ECO:0007669"/>
    <property type="project" value="UniProtKB-UniRule"/>
</dbReference>
<dbReference type="GO" id="GO:0070733">
    <property type="term" value="F:AMPylase activity"/>
    <property type="evidence" value="ECO:0007669"/>
    <property type="project" value="UniProtKB-EC"/>
</dbReference>
<comment type="catalytic activity">
    <reaction evidence="8">
        <text>L-seryl-[protein] + ATP = 3-O-(5'-adenylyl)-L-seryl-[protein] + diphosphate</text>
        <dbReference type="Rhea" id="RHEA:58120"/>
        <dbReference type="Rhea" id="RHEA-COMP:9863"/>
        <dbReference type="Rhea" id="RHEA-COMP:15073"/>
        <dbReference type="ChEBI" id="CHEBI:29999"/>
        <dbReference type="ChEBI" id="CHEBI:30616"/>
        <dbReference type="ChEBI" id="CHEBI:33019"/>
        <dbReference type="ChEBI" id="CHEBI:142516"/>
        <dbReference type="EC" id="2.7.7.108"/>
    </reaction>
</comment>
<organism evidence="9 10">
    <name type="scientific">Methylotenera versatilis (strain 301)</name>
    <dbReference type="NCBI Taxonomy" id="666681"/>
    <lineage>
        <taxon>Bacteria</taxon>
        <taxon>Pseudomonadati</taxon>
        <taxon>Pseudomonadota</taxon>
        <taxon>Betaproteobacteria</taxon>
        <taxon>Nitrosomonadales</taxon>
        <taxon>Methylophilaceae</taxon>
        <taxon>Methylotenera</taxon>
    </lineage>
</organism>
<dbReference type="KEGG" id="meh:M301_1447"/>
<comment type="catalytic activity">
    <reaction evidence="8">
        <text>L-histidyl-[protein] + UTP = N(tele)-(5'-uridylyl)-L-histidyl-[protein] + diphosphate</text>
        <dbReference type="Rhea" id="RHEA:83891"/>
        <dbReference type="Rhea" id="RHEA-COMP:9745"/>
        <dbReference type="Rhea" id="RHEA-COMP:20239"/>
        <dbReference type="ChEBI" id="CHEBI:29979"/>
        <dbReference type="ChEBI" id="CHEBI:33019"/>
        <dbReference type="ChEBI" id="CHEBI:46398"/>
        <dbReference type="ChEBI" id="CHEBI:233474"/>
    </reaction>
</comment>
<feature type="binding site" evidence="8">
    <location>
        <position position="197"/>
    </location>
    <ligand>
        <name>ATP</name>
        <dbReference type="ChEBI" id="CHEBI:30616"/>
    </ligand>
</feature>
<dbReference type="Pfam" id="PF02696">
    <property type="entry name" value="SelO"/>
    <property type="match status" value="1"/>
</dbReference>
<dbReference type="PANTHER" id="PTHR32057">
    <property type="entry name" value="PROTEIN ADENYLYLTRANSFERASE SELO, MITOCHONDRIAL"/>
    <property type="match status" value="1"/>
</dbReference>
<dbReference type="Proteomes" id="UP000000383">
    <property type="component" value="Chromosome"/>
</dbReference>
<comment type="catalytic activity">
    <reaction evidence="8">
        <text>L-tyrosyl-[protein] + ATP = O-(5'-adenylyl)-L-tyrosyl-[protein] + diphosphate</text>
        <dbReference type="Rhea" id="RHEA:54288"/>
        <dbReference type="Rhea" id="RHEA-COMP:10136"/>
        <dbReference type="Rhea" id="RHEA-COMP:13846"/>
        <dbReference type="ChEBI" id="CHEBI:30616"/>
        <dbReference type="ChEBI" id="CHEBI:33019"/>
        <dbReference type="ChEBI" id="CHEBI:46858"/>
        <dbReference type="ChEBI" id="CHEBI:83624"/>
        <dbReference type="EC" id="2.7.7.108"/>
    </reaction>
</comment>
<feature type="active site" description="Proton acceptor" evidence="8">
    <location>
        <position position="266"/>
    </location>
</feature>
<dbReference type="PANTHER" id="PTHR32057:SF14">
    <property type="entry name" value="PROTEIN ADENYLYLTRANSFERASE SELO, MITOCHONDRIAL"/>
    <property type="match status" value="1"/>
</dbReference>
<comment type="catalytic activity">
    <reaction evidence="8">
        <text>L-tyrosyl-[protein] + UTP = O-(5'-uridylyl)-L-tyrosyl-[protein] + diphosphate</text>
        <dbReference type="Rhea" id="RHEA:83887"/>
        <dbReference type="Rhea" id="RHEA-COMP:10136"/>
        <dbReference type="Rhea" id="RHEA-COMP:20238"/>
        <dbReference type="ChEBI" id="CHEBI:33019"/>
        <dbReference type="ChEBI" id="CHEBI:46398"/>
        <dbReference type="ChEBI" id="CHEBI:46858"/>
        <dbReference type="ChEBI" id="CHEBI:90602"/>
    </reaction>
</comment>
<dbReference type="eggNOG" id="COG0397">
    <property type="taxonomic scope" value="Bacteria"/>
</dbReference>
<name>D7DIE5_METV0</name>
<keyword evidence="3 8" id="KW-0548">Nucleotidyltransferase</keyword>
<feature type="binding site" evidence="8">
    <location>
        <position position="106"/>
    </location>
    <ligand>
        <name>ATP</name>
        <dbReference type="ChEBI" id="CHEBI:30616"/>
    </ligand>
</feature>
<comment type="catalytic activity">
    <reaction evidence="8">
        <text>L-threonyl-[protein] + ATP = 3-O-(5'-adenylyl)-L-threonyl-[protein] + diphosphate</text>
        <dbReference type="Rhea" id="RHEA:54292"/>
        <dbReference type="Rhea" id="RHEA-COMP:11060"/>
        <dbReference type="Rhea" id="RHEA-COMP:13847"/>
        <dbReference type="ChEBI" id="CHEBI:30013"/>
        <dbReference type="ChEBI" id="CHEBI:30616"/>
        <dbReference type="ChEBI" id="CHEBI:33019"/>
        <dbReference type="ChEBI" id="CHEBI:138113"/>
        <dbReference type="EC" id="2.7.7.108"/>
    </reaction>
</comment>
<reference evidence="10" key="1">
    <citation type="submission" date="2010-05" db="EMBL/GenBank/DDBJ databases">
        <title>Complete sequence of Methylotenera sp. 301.</title>
        <authorList>
            <person name="Lucas S."/>
            <person name="Copeland A."/>
            <person name="Lapidus A."/>
            <person name="Cheng J.-F."/>
            <person name="Bruce D."/>
            <person name="Goodwin L."/>
            <person name="Pitluck S."/>
            <person name="Clum A."/>
            <person name="Land M."/>
            <person name="Hauser L."/>
            <person name="Kyrpides N."/>
            <person name="Ivanova N."/>
            <person name="Chistoservova L."/>
            <person name="Kalyuzhnaya M."/>
            <person name="Woyke T."/>
        </authorList>
    </citation>
    <scope>NUCLEOTIDE SEQUENCE [LARGE SCALE GENOMIC DNA]</scope>
    <source>
        <strain evidence="10">301</strain>
    </source>
</reference>
<dbReference type="EMBL" id="CP002056">
    <property type="protein sequence ID" value="ADI29830.1"/>
    <property type="molecule type" value="Genomic_DNA"/>
</dbReference>
<feature type="binding site" evidence="8">
    <location>
        <position position="276"/>
    </location>
    <ligand>
        <name>ATP</name>
        <dbReference type="ChEBI" id="CHEBI:30616"/>
    </ligand>
</feature>
<evidence type="ECO:0000256" key="6">
    <source>
        <dbReference type="ARBA" id="ARBA00022840"/>
    </source>
</evidence>
<feature type="binding site" evidence="8">
    <location>
        <position position="104"/>
    </location>
    <ligand>
        <name>ATP</name>
        <dbReference type="ChEBI" id="CHEBI:30616"/>
    </ligand>
</feature>
<dbReference type="EC" id="2.7.7.-" evidence="8"/>
<keyword evidence="7 8" id="KW-0460">Magnesium</keyword>
<keyword evidence="4 8" id="KW-0479">Metal-binding</keyword>
<protein>
    <recommendedName>
        <fullName evidence="8">Protein nucleotidyltransferase YdiU</fullName>
        <ecNumber evidence="8">2.7.7.-</ecNumber>
    </recommendedName>
    <alternativeName>
        <fullName evidence="8">Protein adenylyltransferase YdiU</fullName>
        <ecNumber evidence="8">2.7.7.108</ecNumber>
    </alternativeName>
    <alternativeName>
        <fullName evidence="8">Protein uridylyltransferase YdiU</fullName>
        <ecNumber evidence="8">2.7.7.-</ecNumber>
    </alternativeName>
</protein>
<dbReference type="RefSeq" id="WP_013148142.1">
    <property type="nucleotide sequence ID" value="NC_014207.1"/>
</dbReference>
<dbReference type="NCBIfam" id="NF000658">
    <property type="entry name" value="PRK00029.1"/>
    <property type="match status" value="1"/>
</dbReference>
<feature type="binding site" evidence="8">
    <location>
        <position position="276"/>
    </location>
    <ligand>
        <name>Mg(2+)</name>
        <dbReference type="ChEBI" id="CHEBI:18420"/>
    </ligand>
</feature>
<dbReference type="HAMAP" id="MF_00692">
    <property type="entry name" value="SelO"/>
    <property type="match status" value="1"/>
</dbReference>
<evidence type="ECO:0000256" key="4">
    <source>
        <dbReference type="ARBA" id="ARBA00022723"/>
    </source>
</evidence>
<evidence type="ECO:0000256" key="2">
    <source>
        <dbReference type="ARBA" id="ARBA00022679"/>
    </source>
</evidence>
<keyword evidence="2 8" id="KW-0808">Transferase</keyword>
<dbReference type="EC" id="2.7.7.108" evidence="8"/>
<accession>D7DIE5</accession>
<comment type="function">
    <text evidence="8">Nucleotidyltransferase involved in the post-translational modification of proteins. It can catalyze the addition of adenosine monophosphate (AMP) or uridine monophosphate (UMP) to a protein, resulting in modifications known as AMPylation and UMPylation.</text>
</comment>
<feature type="binding site" evidence="8">
    <location>
        <position position="140"/>
    </location>
    <ligand>
        <name>ATP</name>
        <dbReference type="ChEBI" id="CHEBI:30616"/>
    </ligand>
</feature>
<feature type="binding site" evidence="8">
    <location>
        <position position="107"/>
    </location>
    <ligand>
        <name>ATP</name>
        <dbReference type="ChEBI" id="CHEBI:30616"/>
    </ligand>
</feature>
<keyword evidence="6 8" id="KW-0067">ATP-binding</keyword>
<dbReference type="GO" id="GO:0000287">
    <property type="term" value="F:magnesium ion binding"/>
    <property type="evidence" value="ECO:0007669"/>
    <property type="project" value="UniProtKB-UniRule"/>
</dbReference>
<evidence type="ECO:0000256" key="8">
    <source>
        <dbReference type="HAMAP-Rule" id="MF_00692"/>
    </source>
</evidence>
<evidence type="ECO:0000256" key="5">
    <source>
        <dbReference type="ARBA" id="ARBA00022741"/>
    </source>
</evidence>
<keyword evidence="8" id="KW-0464">Manganese</keyword>
<proteinExistence type="inferred from homology"/>
<dbReference type="GO" id="GO:0005524">
    <property type="term" value="F:ATP binding"/>
    <property type="evidence" value="ECO:0007669"/>
    <property type="project" value="UniProtKB-UniRule"/>
</dbReference>
<evidence type="ECO:0000256" key="7">
    <source>
        <dbReference type="ARBA" id="ARBA00022842"/>
    </source>
</evidence>
<evidence type="ECO:0000313" key="10">
    <source>
        <dbReference type="Proteomes" id="UP000000383"/>
    </source>
</evidence>
<feature type="binding site" evidence="8">
    <location>
        <position position="139"/>
    </location>
    <ligand>
        <name>ATP</name>
        <dbReference type="ChEBI" id="CHEBI:30616"/>
    </ligand>
</feature>
<comment type="catalytic activity">
    <reaction evidence="8">
        <text>L-seryl-[protein] + UTP = O-(5'-uridylyl)-L-seryl-[protein] + diphosphate</text>
        <dbReference type="Rhea" id="RHEA:64604"/>
        <dbReference type="Rhea" id="RHEA-COMP:9863"/>
        <dbReference type="Rhea" id="RHEA-COMP:16635"/>
        <dbReference type="ChEBI" id="CHEBI:29999"/>
        <dbReference type="ChEBI" id="CHEBI:33019"/>
        <dbReference type="ChEBI" id="CHEBI:46398"/>
        <dbReference type="ChEBI" id="CHEBI:156051"/>
    </reaction>
</comment>
<evidence type="ECO:0000256" key="1">
    <source>
        <dbReference type="ARBA" id="ARBA00009747"/>
    </source>
</evidence>
<gene>
    <name evidence="8" type="primary">ydiU</name>
    <name evidence="8" type="synonym">selO</name>
    <name evidence="9" type="ordered locus">M301_1447</name>
</gene>
<dbReference type="InterPro" id="IPR003846">
    <property type="entry name" value="SelO"/>
</dbReference>
<evidence type="ECO:0000256" key="3">
    <source>
        <dbReference type="ARBA" id="ARBA00022695"/>
    </source>
</evidence>
<reference evidence="9 10" key="2">
    <citation type="journal article" date="2011" name="J. Bacteriol.">
        <title>Genomes of three methylotrophs from a single niche uncover genetic and metabolic divergence of Methylophilaceae.</title>
        <authorList>
            <person name="Lapidus A."/>
            <person name="Clum A."/>
            <person name="Labutti K."/>
            <person name="Kaluzhnaya M.G."/>
            <person name="Lim S."/>
            <person name="Beck D.A."/>
            <person name="Glavina Del Rio T."/>
            <person name="Nolan M."/>
            <person name="Mavromatis K."/>
            <person name="Huntemann M."/>
            <person name="Lucas S."/>
            <person name="Lidstrom M.E."/>
            <person name="Ivanova N."/>
            <person name="Chistoserdova L."/>
        </authorList>
    </citation>
    <scope>NUCLEOTIDE SEQUENCE [LARGE SCALE GENOMIC DNA]</scope>
    <source>
        <strain evidence="9 10">301</strain>
    </source>
</reference>
<keyword evidence="10" id="KW-1185">Reference proteome</keyword>